<dbReference type="SUPFAM" id="SSF56281">
    <property type="entry name" value="Metallo-hydrolase/oxidoreductase"/>
    <property type="match status" value="1"/>
</dbReference>
<comment type="caution">
    <text evidence="2">The sequence shown here is derived from an EMBL/GenBank/DDBJ whole genome shotgun (WGS) entry which is preliminary data.</text>
</comment>
<proteinExistence type="predicted"/>
<dbReference type="CDD" id="cd07726">
    <property type="entry name" value="ST1585-like_MBL-fold"/>
    <property type="match status" value="1"/>
</dbReference>
<dbReference type="EMBL" id="JAWDIP010000003">
    <property type="protein sequence ID" value="MDY0395228.1"/>
    <property type="molecule type" value="Genomic_DNA"/>
</dbReference>
<dbReference type="InterPro" id="IPR037482">
    <property type="entry name" value="ST1585_MBL-fold"/>
</dbReference>
<feature type="domain" description="Metallo-beta-lactamase" evidence="1">
    <location>
        <begin position="27"/>
        <end position="232"/>
    </location>
</feature>
<dbReference type="PANTHER" id="PTHR42951">
    <property type="entry name" value="METALLO-BETA-LACTAMASE DOMAIN-CONTAINING"/>
    <property type="match status" value="1"/>
</dbReference>
<dbReference type="RefSeq" id="WP_390356106.1">
    <property type="nucleotide sequence ID" value="NZ_JBHUIZ010000012.1"/>
</dbReference>
<reference evidence="2 3" key="1">
    <citation type="submission" date="2023-10" db="EMBL/GenBank/DDBJ databases">
        <title>Virgibacillus halophilus 5B73C genome.</title>
        <authorList>
            <person name="Miliotis G."/>
            <person name="Sengupta P."/>
            <person name="Hameed A."/>
            <person name="Chuvochina M."/>
            <person name="Mcdonagh F."/>
            <person name="Simpson A.C."/>
            <person name="Singh N.K."/>
            <person name="Rekha P.D."/>
            <person name="Raman K."/>
            <person name="Hugenholtz P."/>
            <person name="Venkateswaran K."/>
        </authorList>
    </citation>
    <scope>NUCLEOTIDE SEQUENCE [LARGE SCALE GENOMIC DNA]</scope>
    <source>
        <strain evidence="2 3">5B73C</strain>
    </source>
</reference>
<dbReference type="InterPro" id="IPR050855">
    <property type="entry name" value="NDM-1-like"/>
</dbReference>
<evidence type="ECO:0000259" key="1">
    <source>
        <dbReference type="SMART" id="SM00849"/>
    </source>
</evidence>
<keyword evidence="3" id="KW-1185">Reference proteome</keyword>
<dbReference type="Proteomes" id="UP001281447">
    <property type="component" value="Unassembled WGS sequence"/>
</dbReference>
<dbReference type="SMART" id="SM00849">
    <property type="entry name" value="Lactamase_B"/>
    <property type="match status" value="1"/>
</dbReference>
<name>A0ABU5C7E1_9BACI</name>
<gene>
    <name evidence="2" type="ORF">RWE15_13375</name>
</gene>
<dbReference type="Pfam" id="PF00753">
    <property type="entry name" value="Lactamase_B"/>
    <property type="match status" value="1"/>
</dbReference>
<dbReference type="InterPro" id="IPR001279">
    <property type="entry name" value="Metallo-B-lactamas"/>
</dbReference>
<dbReference type="InterPro" id="IPR036866">
    <property type="entry name" value="RibonucZ/Hydroxyglut_hydro"/>
</dbReference>
<dbReference type="Gene3D" id="3.60.15.10">
    <property type="entry name" value="Ribonuclease Z/Hydroxyacylglutathione hydrolase-like"/>
    <property type="match status" value="1"/>
</dbReference>
<sequence>MRTMGKKPLKLDERIWLIDNFDMQMGQRTGTYVIDEEELTLVETGPSPSVKHVKAGLSELGFSLEKVKYIIVTHVHLDHAGGAGLLLRDCPNAVVVVHPRGERHLADPKKLAAGARGVYGDSFEELFEPIVAIPKERLLVKTEGDTLQIGTDTILQFLDTPGHAKHHFSIYDPVSNGIFTGDTVGIRYEKLIHSGVDFYLPTTSPNHFDPKAMKHSIDRVKRMNVDRIYFGHFGMTEDVSLALDQVERWLNLFVAEGEKVFAQGKGYDELANRMLQEVQHHLRDQGIADDHDIYVIINLDMQISALGIMDFLQKNNGKH</sequence>
<dbReference type="PANTHER" id="PTHR42951:SF22">
    <property type="entry name" value="METALLO BETA-LACTAMASE SUPERFAMILY LIPOPROTEIN"/>
    <property type="match status" value="1"/>
</dbReference>
<accession>A0ABU5C7E1</accession>
<evidence type="ECO:0000313" key="3">
    <source>
        <dbReference type="Proteomes" id="UP001281447"/>
    </source>
</evidence>
<protein>
    <submittedName>
        <fullName evidence="2">MBL fold metallo-hydrolase</fullName>
    </submittedName>
</protein>
<organism evidence="2 3">
    <name type="scientific">Tigheibacillus halophilus</name>
    <dbReference type="NCBI Taxonomy" id="361280"/>
    <lineage>
        <taxon>Bacteria</taxon>
        <taxon>Bacillati</taxon>
        <taxon>Bacillota</taxon>
        <taxon>Bacilli</taxon>
        <taxon>Bacillales</taxon>
        <taxon>Bacillaceae</taxon>
        <taxon>Tigheibacillus</taxon>
    </lineage>
</organism>
<evidence type="ECO:0000313" key="2">
    <source>
        <dbReference type="EMBL" id="MDY0395228.1"/>
    </source>
</evidence>